<evidence type="ECO:0000313" key="4">
    <source>
        <dbReference type="EMBL" id="KAK4872353.1"/>
    </source>
</evidence>
<dbReference type="GO" id="GO:0006139">
    <property type="term" value="P:nucleobase-containing compound metabolic process"/>
    <property type="evidence" value="ECO:0007669"/>
    <property type="project" value="InterPro"/>
</dbReference>
<dbReference type="InterPro" id="IPR000850">
    <property type="entry name" value="Adenylat/UMP-CMP_kin"/>
</dbReference>
<gene>
    <name evidence="4" type="ORF">RN001_014382</name>
</gene>
<name>A0AAN7SKH7_9COLE</name>
<evidence type="ECO:0000313" key="5">
    <source>
        <dbReference type="Proteomes" id="UP001353858"/>
    </source>
</evidence>
<dbReference type="AlphaFoldDB" id="A0AAN7SKH7"/>
<comment type="caution">
    <text evidence="4">The sequence shown here is derived from an EMBL/GenBank/DDBJ whole genome shotgun (WGS) entry which is preliminary data.</text>
</comment>
<dbReference type="SUPFAM" id="SSF52540">
    <property type="entry name" value="P-loop containing nucleoside triphosphate hydrolases"/>
    <property type="match status" value="1"/>
</dbReference>
<keyword evidence="1" id="KW-0808">Transferase</keyword>
<keyword evidence="3" id="KW-0418">Kinase</keyword>
<evidence type="ECO:0000256" key="1">
    <source>
        <dbReference type="ARBA" id="ARBA00022679"/>
    </source>
</evidence>
<dbReference type="Proteomes" id="UP001353858">
    <property type="component" value="Unassembled WGS sequence"/>
</dbReference>
<dbReference type="PANTHER" id="PTHR23359">
    <property type="entry name" value="NUCLEOTIDE KINASE"/>
    <property type="match status" value="1"/>
</dbReference>
<proteinExistence type="predicted"/>
<protein>
    <submittedName>
        <fullName evidence="4">Uncharacterized protein</fullName>
    </submittedName>
</protein>
<sequence>MLNVFDEAVGISGELKETVPMELKKCDVKTRDMGTPTYARKKEVKIETVFTDTKIFNHFLTESESWSYAELERLRQDNIENLLTEIPSDGESEDDYVDDEIDDVNNALQIILKKMLRKIIKMSANKKLTNEELKKITQRIMDGNVSDLEPFDASGSDSEADNLEVKLDHSDSDHEVSKDASLSVFPTTSHLSGGPPGKYKKRLAENVANTFQLSHLSIPHVISGHVRKGSALGKIVKLSVKTGIVIPDNYLIKFVKQSIASLNNKSFVITGFPSTFNQAWLFWRDVKLNIVIYPTYPEDVLMDFLMEDLKPAATDIEKHKKMIEVRNAINKHGKKIQSTLKFYEKEKVLITCYSNTEDGVWEKVKKIMNNQIAILNQV</sequence>
<dbReference type="Gene3D" id="3.40.50.300">
    <property type="entry name" value="P-loop containing nucleotide triphosphate hydrolases"/>
    <property type="match status" value="1"/>
</dbReference>
<dbReference type="GO" id="GO:0019205">
    <property type="term" value="F:nucleobase-containing compound kinase activity"/>
    <property type="evidence" value="ECO:0007669"/>
    <property type="project" value="InterPro"/>
</dbReference>
<dbReference type="Pfam" id="PF00406">
    <property type="entry name" value="ADK"/>
    <property type="match status" value="1"/>
</dbReference>
<evidence type="ECO:0000256" key="3">
    <source>
        <dbReference type="ARBA" id="ARBA00022777"/>
    </source>
</evidence>
<organism evidence="4 5">
    <name type="scientific">Aquatica leii</name>
    <dbReference type="NCBI Taxonomy" id="1421715"/>
    <lineage>
        <taxon>Eukaryota</taxon>
        <taxon>Metazoa</taxon>
        <taxon>Ecdysozoa</taxon>
        <taxon>Arthropoda</taxon>
        <taxon>Hexapoda</taxon>
        <taxon>Insecta</taxon>
        <taxon>Pterygota</taxon>
        <taxon>Neoptera</taxon>
        <taxon>Endopterygota</taxon>
        <taxon>Coleoptera</taxon>
        <taxon>Polyphaga</taxon>
        <taxon>Elateriformia</taxon>
        <taxon>Elateroidea</taxon>
        <taxon>Lampyridae</taxon>
        <taxon>Luciolinae</taxon>
        <taxon>Aquatica</taxon>
    </lineage>
</organism>
<keyword evidence="5" id="KW-1185">Reference proteome</keyword>
<dbReference type="EMBL" id="JARPUR010000007">
    <property type="protein sequence ID" value="KAK4872353.1"/>
    <property type="molecule type" value="Genomic_DNA"/>
</dbReference>
<dbReference type="GO" id="GO:0005524">
    <property type="term" value="F:ATP binding"/>
    <property type="evidence" value="ECO:0007669"/>
    <property type="project" value="InterPro"/>
</dbReference>
<keyword evidence="2" id="KW-0547">Nucleotide-binding</keyword>
<accession>A0AAN7SKH7</accession>
<dbReference type="InterPro" id="IPR027417">
    <property type="entry name" value="P-loop_NTPase"/>
</dbReference>
<reference evidence="5" key="1">
    <citation type="submission" date="2023-01" db="EMBL/GenBank/DDBJ databases">
        <title>Key to firefly adult light organ development and bioluminescence: homeobox transcription factors regulate luciferase expression and transportation to peroxisome.</title>
        <authorList>
            <person name="Fu X."/>
        </authorList>
    </citation>
    <scope>NUCLEOTIDE SEQUENCE [LARGE SCALE GENOMIC DNA]</scope>
</reference>
<evidence type="ECO:0000256" key="2">
    <source>
        <dbReference type="ARBA" id="ARBA00022741"/>
    </source>
</evidence>